<evidence type="ECO:0000256" key="2">
    <source>
        <dbReference type="SAM" id="Phobius"/>
    </source>
</evidence>
<dbReference type="Proteomes" id="UP001367316">
    <property type="component" value="Unassembled WGS sequence"/>
</dbReference>
<comment type="caution">
    <text evidence="3">The sequence shown here is derived from an EMBL/GenBank/DDBJ whole genome shotgun (WGS) entry which is preliminary data.</text>
</comment>
<accession>A0ABR1ND23</accession>
<keyword evidence="2" id="KW-0472">Membrane</keyword>
<feature type="compositionally biased region" description="Basic residues" evidence="1">
    <location>
        <begin position="114"/>
        <end position="124"/>
    </location>
</feature>
<protein>
    <submittedName>
        <fullName evidence="3">Uncharacterized protein</fullName>
    </submittedName>
</protein>
<dbReference type="EMBL" id="JBBPBF010000008">
    <property type="protein sequence ID" value="KAK7613088.1"/>
    <property type="molecule type" value="Genomic_DNA"/>
</dbReference>
<evidence type="ECO:0000313" key="4">
    <source>
        <dbReference type="Proteomes" id="UP001367316"/>
    </source>
</evidence>
<gene>
    <name evidence="3" type="ORF">JOL62DRAFT_427571</name>
</gene>
<keyword evidence="2" id="KW-1133">Transmembrane helix</keyword>
<evidence type="ECO:0000256" key="1">
    <source>
        <dbReference type="SAM" id="MobiDB-lite"/>
    </source>
</evidence>
<name>A0ABR1ND23_9PEZI</name>
<keyword evidence="4" id="KW-1185">Reference proteome</keyword>
<feature type="transmembrane region" description="Helical" evidence="2">
    <location>
        <begin position="55"/>
        <end position="77"/>
    </location>
</feature>
<proteinExistence type="predicted"/>
<feature type="transmembrane region" description="Helical" evidence="2">
    <location>
        <begin position="83"/>
        <end position="101"/>
    </location>
</feature>
<organism evidence="3 4">
    <name type="scientific">Phyllosticta paracitricarpa</name>
    <dbReference type="NCBI Taxonomy" id="2016321"/>
    <lineage>
        <taxon>Eukaryota</taxon>
        <taxon>Fungi</taxon>
        <taxon>Dikarya</taxon>
        <taxon>Ascomycota</taxon>
        <taxon>Pezizomycotina</taxon>
        <taxon>Dothideomycetes</taxon>
        <taxon>Dothideomycetes incertae sedis</taxon>
        <taxon>Botryosphaeriales</taxon>
        <taxon>Phyllostictaceae</taxon>
        <taxon>Phyllosticta</taxon>
    </lineage>
</organism>
<evidence type="ECO:0000313" key="3">
    <source>
        <dbReference type="EMBL" id="KAK7613088.1"/>
    </source>
</evidence>
<reference evidence="3 4" key="1">
    <citation type="submission" date="2024-04" db="EMBL/GenBank/DDBJ databases">
        <title>Phyllosticta paracitricarpa is synonymous to the EU quarantine fungus P. citricarpa based on phylogenomic analyses.</title>
        <authorList>
            <consortium name="Lawrence Berkeley National Laboratory"/>
            <person name="Van ingen-buijs V.A."/>
            <person name="Van westerhoven A.C."/>
            <person name="Haridas S."/>
            <person name="Skiadas P."/>
            <person name="Martin F."/>
            <person name="Groenewald J.Z."/>
            <person name="Crous P.W."/>
            <person name="Seidl M.F."/>
        </authorList>
    </citation>
    <scope>NUCLEOTIDE SEQUENCE [LARGE SCALE GENOMIC DNA]</scope>
    <source>
        <strain evidence="3 4">CBS 141358</strain>
    </source>
</reference>
<feature type="region of interest" description="Disordered" evidence="1">
    <location>
        <begin position="114"/>
        <end position="139"/>
    </location>
</feature>
<sequence>MVYTFLHLEPVAGLVSIVWSLLSGLYCLWALICGLLSVGSCLSSLVSHMQLPTRVLFVCCQPSIYLFTYLSVCLYICLYIHHFFFFFFFFFFLVPCTFYLAPCTLHEEDAVSGRGRKKRIPKKVHMTDRPTERKDARAS</sequence>
<feature type="transmembrane region" description="Helical" evidence="2">
    <location>
        <begin position="12"/>
        <end position="43"/>
    </location>
</feature>
<keyword evidence="2" id="KW-0812">Transmembrane</keyword>
<feature type="compositionally biased region" description="Basic and acidic residues" evidence="1">
    <location>
        <begin position="125"/>
        <end position="139"/>
    </location>
</feature>